<reference evidence="1 2" key="1">
    <citation type="submission" date="2018-11" db="EMBL/GenBank/DDBJ databases">
        <authorList>
            <consortium name="Pathogen Informatics"/>
        </authorList>
    </citation>
    <scope>NUCLEOTIDE SEQUENCE [LARGE SCALE GENOMIC DNA]</scope>
    <source>
        <strain evidence="1 2">Zambia</strain>
    </source>
</reference>
<dbReference type="AlphaFoldDB" id="A0A183N0K4"/>
<organism evidence="1 2">
    <name type="scientific">Schistosoma margrebowiei</name>
    <dbReference type="NCBI Taxonomy" id="48269"/>
    <lineage>
        <taxon>Eukaryota</taxon>
        <taxon>Metazoa</taxon>
        <taxon>Spiralia</taxon>
        <taxon>Lophotrochozoa</taxon>
        <taxon>Platyhelminthes</taxon>
        <taxon>Trematoda</taxon>
        <taxon>Digenea</taxon>
        <taxon>Strigeidida</taxon>
        <taxon>Schistosomatoidea</taxon>
        <taxon>Schistosomatidae</taxon>
        <taxon>Schistosoma</taxon>
    </lineage>
</organism>
<gene>
    <name evidence="1" type="ORF">SMRZ_LOCUS21829</name>
</gene>
<protein>
    <submittedName>
        <fullName evidence="1">Uncharacterized protein</fullName>
    </submittedName>
</protein>
<dbReference type="EMBL" id="UZAI01018882">
    <property type="protein sequence ID" value="VDP40935.1"/>
    <property type="molecule type" value="Genomic_DNA"/>
</dbReference>
<proteinExistence type="predicted"/>
<accession>A0A183N0K4</accession>
<sequence length="41" mass="4900">MTNFYSLFRLVPKYAAFPVMILWVGRTVLLREDVSLLRFHV</sequence>
<name>A0A183N0K4_9TREM</name>
<keyword evidence="2" id="KW-1185">Reference proteome</keyword>
<evidence type="ECO:0000313" key="2">
    <source>
        <dbReference type="Proteomes" id="UP000277204"/>
    </source>
</evidence>
<dbReference type="Proteomes" id="UP000277204">
    <property type="component" value="Unassembled WGS sequence"/>
</dbReference>
<evidence type="ECO:0000313" key="1">
    <source>
        <dbReference type="EMBL" id="VDP40935.1"/>
    </source>
</evidence>